<keyword evidence="2" id="KW-1185">Reference proteome</keyword>
<gene>
    <name evidence="1" type="ORF">HanXRQr2_Chr11g0514701</name>
</gene>
<organism evidence="1 2">
    <name type="scientific">Helianthus annuus</name>
    <name type="common">Common sunflower</name>
    <dbReference type="NCBI Taxonomy" id="4232"/>
    <lineage>
        <taxon>Eukaryota</taxon>
        <taxon>Viridiplantae</taxon>
        <taxon>Streptophyta</taxon>
        <taxon>Embryophyta</taxon>
        <taxon>Tracheophyta</taxon>
        <taxon>Spermatophyta</taxon>
        <taxon>Magnoliopsida</taxon>
        <taxon>eudicotyledons</taxon>
        <taxon>Gunneridae</taxon>
        <taxon>Pentapetalae</taxon>
        <taxon>asterids</taxon>
        <taxon>campanulids</taxon>
        <taxon>Asterales</taxon>
        <taxon>Asteraceae</taxon>
        <taxon>Asteroideae</taxon>
        <taxon>Heliantheae alliance</taxon>
        <taxon>Heliantheae</taxon>
        <taxon>Helianthus</taxon>
    </lineage>
</organism>
<reference evidence="1" key="2">
    <citation type="submission" date="2020-06" db="EMBL/GenBank/DDBJ databases">
        <title>Helianthus annuus Genome sequencing and assembly Release 2.</title>
        <authorList>
            <person name="Gouzy J."/>
            <person name="Langlade N."/>
            <person name="Munos S."/>
        </authorList>
    </citation>
    <scope>NUCLEOTIDE SEQUENCE</scope>
    <source>
        <tissue evidence="1">Leaves</tissue>
    </source>
</reference>
<comment type="caution">
    <text evidence="1">The sequence shown here is derived from an EMBL/GenBank/DDBJ whole genome shotgun (WGS) entry which is preliminary data.</text>
</comment>
<dbReference type="Gramene" id="mRNA:HanXRQr2_Chr11g0514701">
    <property type="protein sequence ID" value="CDS:HanXRQr2_Chr11g0514701.1"/>
    <property type="gene ID" value="HanXRQr2_Chr11g0514701"/>
</dbReference>
<protein>
    <submittedName>
        <fullName evidence="1">Uncharacterized protein</fullName>
    </submittedName>
</protein>
<dbReference type="AlphaFoldDB" id="A0A9K3HTE2"/>
<evidence type="ECO:0000313" key="2">
    <source>
        <dbReference type="Proteomes" id="UP000215914"/>
    </source>
</evidence>
<name>A0A9K3HTE2_HELAN</name>
<dbReference type="Proteomes" id="UP000215914">
    <property type="component" value="Unassembled WGS sequence"/>
</dbReference>
<dbReference type="EMBL" id="MNCJ02000326">
    <property type="protein sequence ID" value="KAF5784019.1"/>
    <property type="molecule type" value="Genomic_DNA"/>
</dbReference>
<reference evidence="1" key="1">
    <citation type="journal article" date="2017" name="Nature">
        <title>The sunflower genome provides insights into oil metabolism, flowering and Asterid evolution.</title>
        <authorList>
            <person name="Badouin H."/>
            <person name="Gouzy J."/>
            <person name="Grassa C.J."/>
            <person name="Murat F."/>
            <person name="Staton S.E."/>
            <person name="Cottret L."/>
            <person name="Lelandais-Briere C."/>
            <person name="Owens G.L."/>
            <person name="Carrere S."/>
            <person name="Mayjonade B."/>
            <person name="Legrand L."/>
            <person name="Gill N."/>
            <person name="Kane N.C."/>
            <person name="Bowers J.E."/>
            <person name="Hubner S."/>
            <person name="Bellec A."/>
            <person name="Berard A."/>
            <person name="Berges H."/>
            <person name="Blanchet N."/>
            <person name="Boniface M.C."/>
            <person name="Brunel D."/>
            <person name="Catrice O."/>
            <person name="Chaidir N."/>
            <person name="Claudel C."/>
            <person name="Donnadieu C."/>
            <person name="Faraut T."/>
            <person name="Fievet G."/>
            <person name="Helmstetter N."/>
            <person name="King M."/>
            <person name="Knapp S.J."/>
            <person name="Lai Z."/>
            <person name="Le Paslier M.C."/>
            <person name="Lippi Y."/>
            <person name="Lorenzon L."/>
            <person name="Mandel J.R."/>
            <person name="Marage G."/>
            <person name="Marchand G."/>
            <person name="Marquand E."/>
            <person name="Bret-Mestries E."/>
            <person name="Morien E."/>
            <person name="Nambeesan S."/>
            <person name="Nguyen T."/>
            <person name="Pegot-Espagnet P."/>
            <person name="Pouilly N."/>
            <person name="Raftis F."/>
            <person name="Sallet E."/>
            <person name="Schiex T."/>
            <person name="Thomas J."/>
            <person name="Vandecasteele C."/>
            <person name="Vares D."/>
            <person name="Vear F."/>
            <person name="Vautrin S."/>
            <person name="Crespi M."/>
            <person name="Mangin B."/>
            <person name="Burke J.M."/>
            <person name="Salse J."/>
            <person name="Munos S."/>
            <person name="Vincourt P."/>
            <person name="Rieseberg L.H."/>
            <person name="Langlade N.B."/>
        </authorList>
    </citation>
    <scope>NUCLEOTIDE SEQUENCE</scope>
    <source>
        <tissue evidence="1">Leaves</tissue>
    </source>
</reference>
<proteinExistence type="predicted"/>
<sequence length="76" mass="8565">MNAGIEHSKASPLSDKIVFSQVIDNQLDVSDFDEFCSDLDCLIMFLGFDPIRFRVVSMLFDSISSFNLVLLMNLKA</sequence>
<evidence type="ECO:0000313" key="1">
    <source>
        <dbReference type="EMBL" id="KAF5784019.1"/>
    </source>
</evidence>
<accession>A0A9K3HTE2</accession>